<organism evidence="1 2">
    <name type="scientific">Gordonia oryzae</name>
    <dbReference type="NCBI Taxonomy" id="2487349"/>
    <lineage>
        <taxon>Bacteria</taxon>
        <taxon>Bacillati</taxon>
        <taxon>Actinomycetota</taxon>
        <taxon>Actinomycetes</taxon>
        <taxon>Mycobacteriales</taxon>
        <taxon>Gordoniaceae</taxon>
        <taxon>Gordonia</taxon>
    </lineage>
</organism>
<dbReference type="EMBL" id="RKMH01000012">
    <property type="protein sequence ID" value="RPA58331.1"/>
    <property type="molecule type" value="Genomic_DNA"/>
</dbReference>
<dbReference type="AlphaFoldDB" id="A0A3N4GGW2"/>
<keyword evidence="2" id="KW-1185">Reference proteome</keyword>
<evidence type="ECO:0000313" key="1">
    <source>
        <dbReference type="EMBL" id="RPA58331.1"/>
    </source>
</evidence>
<sequence>MGYMKDSEGRRLDNFPVRQEALASRPDGWFARARHGLFVHRVWGGAGTTMTVNRNGTVAATLDG</sequence>
<reference evidence="1 2" key="1">
    <citation type="submission" date="2018-11" db="EMBL/GenBank/DDBJ databases">
        <title>Draft genome sequence of Gordonia sp. RS15-1S isolated from rice stems.</title>
        <authorList>
            <person name="Muangham S."/>
        </authorList>
    </citation>
    <scope>NUCLEOTIDE SEQUENCE [LARGE SCALE GENOMIC DNA]</scope>
    <source>
        <strain evidence="1 2">RS15-1S</strain>
    </source>
</reference>
<name>A0A3N4GGW2_9ACTN</name>
<proteinExistence type="predicted"/>
<gene>
    <name evidence="1" type="ORF">EF294_16455</name>
</gene>
<dbReference type="Proteomes" id="UP000267536">
    <property type="component" value="Unassembled WGS sequence"/>
</dbReference>
<accession>A0A3N4GGW2</accession>
<comment type="caution">
    <text evidence="1">The sequence shown here is derived from an EMBL/GenBank/DDBJ whole genome shotgun (WGS) entry which is preliminary data.</text>
</comment>
<evidence type="ECO:0000313" key="2">
    <source>
        <dbReference type="Proteomes" id="UP000267536"/>
    </source>
</evidence>
<protein>
    <submittedName>
        <fullName evidence="1">Uncharacterized protein</fullName>
    </submittedName>
</protein>